<dbReference type="Proteomes" id="UP000006671">
    <property type="component" value="Unassembled WGS sequence"/>
</dbReference>
<dbReference type="RefSeq" id="XP_002672699.1">
    <property type="nucleotide sequence ID" value="XM_002672653.1"/>
</dbReference>
<feature type="compositionally biased region" description="Acidic residues" evidence="2">
    <location>
        <begin position="68"/>
        <end position="94"/>
    </location>
</feature>
<dbReference type="KEGG" id="ngr:NAEGRDRAFT_72351"/>
<feature type="region of interest" description="Disordered" evidence="2">
    <location>
        <begin position="1"/>
        <end position="247"/>
    </location>
</feature>
<feature type="compositionally biased region" description="Low complexity" evidence="2">
    <location>
        <begin position="148"/>
        <end position="175"/>
    </location>
</feature>
<keyword evidence="1" id="KW-0175">Coiled coil</keyword>
<evidence type="ECO:0000313" key="3">
    <source>
        <dbReference type="EMBL" id="EFC39955.1"/>
    </source>
</evidence>
<accession>D2VTM0</accession>
<dbReference type="VEuPathDB" id="AmoebaDB:NAEGRDRAFT_72351"/>
<dbReference type="OrthoDB" id="261426at2759"/>
<feature type="compositionally biased region" description="Polar residues" evidence="2">
    <location>
        <begin position="100"/>
        <end position="131"/>
    </location>
</feature>
<keyword evidence="4" id="KW-1185">Reference proteome</keyword>
<feature type="compositionally biased region" description="Polar residues" evidence="2">
    <location>
        <begin position="217"/>
        <end position="240"/>
    </location>
</feature>
<feature type="coiled-coil region" evidence="1">
    <location>
        <begin position="701"/>
        <end position="782"/>
    </location>
</feature>
<reference evidence="3 4" key="1">
    <citation type="journal article" date="2010" name="Cell">
        <title>The genome of Naegleria gruberi illuminates early eukaryotic versatility.</title>
        <authorList>
            <person name="Fritz-Laylin L.K."/>
            <person name="Prochnik S.E."/>
            <person name="Ginger M.L."/>
            <person name="Dacks J.B."/>
            <person name="Carpenter M.L."/>
            <person name="Field M.C."/>
            <person name="Kuo A."/>
            <person name="Paredez A."/>
            <person name="Chapman J."/>
            <person name="Pham J."/>
            <person name="Shu S."/>
            <person name="Neupane R."/>
            <person name="Cipriano M."/>
            <person name="Mancuso J."/>
            <person name="Tu H."/>
            <person name="Salamov A."/>
            <person name="Lindquist E."/>
            <person name="Shapiro H."/>
            <person name="Lucas S."/>
            <person name="Grigoriev I.V."/>
            <person name="Cande W.Z."/>
            <person name="Fulton C."/>
            <person name="Rokhsar D.S."/>
            <person name="Dawson S.C."/>
        </authorList>
    </citation>
    <scope>NUCLEOTIDE SEQUENCE [LARGE SCALE GENOMIC DNA]</scope>
    <source>
        <strain evidence="3 4">NEG-M</strain>
    </source>
</reference>
<name>D2VTM0_NAEGR</name>
<dbReference type="STRING" id="5762.D2VTM0"/>
<dbReference type="OMA" id="KECFRIF"/>
<organism evidence="4">
    <name type="scientific">Naegleria gruberi</name>
    <name type="common">Amoeba</name>
    <dbReference type="NCBI Taxonomy" id="5762"/>
    <lineage>
        <taxon>Eukaryota</taxon>
        <taxon>Discoba</taxon>
        <taxon>Heterolobosea</taxon>
        <taxon>Tetramitia</taxon>
        <taxon>Eutetramitia</taxon>
        <taxon>Vahlkampfiidae</taxon>
        <taxon>Naegleria</taxon>
    </lineage>
</organism>
<feature type="compositionally biased region" description="Polar residues" evidence="2">
    <location>
        <begin position="1178"/>
        <end position="1200"/>
    </location>
</feature>
<feature type="coiled-coil region" evidence="1">
    <location>
        <begin position="614"/>
        <end position="641"/>
    </location>
</feature>
<evidence type="ECO:0000256" key="2">
    <source>
        <dbReference type="SAM" id="MobiDB-lite"/>
    </source>
</evidence>
<dbReference type="eggNOG" id="ENOG502QTWK">
    <property type="taxonomic scope" value="Eukaryota"/>
</dbReference>
<feature type="compositionally biased region" description="Polar residues" evidence="2">
    <location>
        <begin position="182"/>
        <end position="192"/>
    </location>
</feature>
<proteinExistence type="predicted"/>
<protein>
    <submittedName>
        <fullName evidence="3">Predicted protein</fullName>
    </submittedName>
</protein>
<feature type="region of interest" description="Disordered" evidence="2">
    <location>
        <begin position="1173"/>
        <end position="1212"/>
    </location>
</feature>
<evidence type="ECO:0000256" key="1">
    <source>
        <dbReference type="SAM" id="Coils"/>
    </source>
</evidence>
<feature type="region of interest" description="Disordered" evidence="2">
    <location>
        <begin position="379"/>
        <end position="398"/>
    </location>
</feature>
<feature type="coiled-coil region" evidence="1">
    <location>
        <begin position="811"/>
        <end position="845"/>
    </location>
</feature>
<dbReference type="InParanoid" id="D2VTM0"/>
<dbReference type="EMBL" id="GG738896">
    <property type="protein sequence ID" value="EFC39955.1"/>
    <property type="molecule type" value="Genomic_DNA"/>
</dbReference>
<feature type="coiled-coil region" evidence="1">
    <location>
        <begin position="1054"/>
        <end position="1081"/>
    </location>
</feature>
<dbReference type="AlphaFoldDB" id="D2VTM0"/>
<evidence type="ECO:0000313" key="4">
    <source>
        <dbReference type="Proteomes" id="UP000006671"/>
    </source>
</evidence>
<gene>
    <name evidence="3" type="ORF">NAEGRDRAFT_72351</name>
</gene>
<sequence length="1212" mass="139844">MRLKEDFGSIDEDAEDGSLLIEETPRFNEIREEPNQHHHTMSIDEYSSQQDIDTEDELEHQHLQQTIEESEDQHDADYDDDDEEEIEEEPQEIIEEIKDSNYSSTRNSKSNFDMNSTIEEVNLSTISSTSEENNDNNKQKESNPQQPNNLHTSSNNSSTMVTSPKEGTNKGNNNTNEEESGSRPTSSCSNISLGPKRGNLSIVAPPNPYASMDRMSVTPSTQNTPKNTSQPSTGRSSTPTGMKKKTVATSGLTTLSATHQGSKHHSHSDFSLNHDTGAASKLPNIKKKNGFKLDHHEVDNSKPIQIVNERRVKSPQMVLENSVTSVLNKKGLGIKRTGAISGKMKPSWHSCEKLPKPGVNSIPHQAKTMDIYGREEMCSSPNESLHQNSADNSQRASPNFMTKTQRSAFQERLIKENYQSVKEDSELSKILFGEIPEAEFEEFGIERQELNASSFGTSSKKLSPMLKTWNGFSAKDSYVHSLMSTTKEDNGLKSLKYNLGSMVSYENKKFKPPLLEAMENFIAKELHLVTREMKKENVIMNEVEYIAAKSNVYKECFRIFIDHSRTYGPILTHILEEFSTAVEELKLKLTMPNDKFNQHHTKREEESLKMHKVYRDTSKEIEMVKQQNSNLEKEVLAMREKEAGLLETIEKLGVDIRKYEKRRNDDIKRSMILNDAIQYRDLKETEIKRQLSGLQGVAQEKNKIEQLYVESLQELDKLNNMVPKADYQEVLSRNDLLEEELKNTKVKLTQEQRISKLLNEKLNELKLNITVLEERILDQSRSLTPRPKWDLVRDDLRIESLPLDSNTIENVNQLANRVSKLQILVKKQQKELQENAKALEFLKSDDVVREKVYNNYFMGLGTGPSVPKYLRHRGRIRNKRFKKKDIMGIVNDMWKARMKQREGPERYKDTISDFFESFVTMKVGNIGSIKAELIYNIVFGAEHFTWDTDCYLFTKIIKGDVSELVFFELFSMIEQLRKMFVKLDETESGIADGTVQKKNANKQLEYFFEGKAPDDILKIKIDMHKDQRDAVVKYERLFQQDNEGFDGRFLTTIKRQFIREVEEYNIEVEEWLREKEDREGALPLKRVKEIFEYKQVCKDNLDKLLRFGVHAEPNEELDFEQHINIEEFMNNVRNKMVLRRTSFKDVGEMKFEFELEKQLESIDESTAETNIEKVLQSPKGSDTKSSMQSPRFSETKSTARSIPDASTIEIRY</sequence>
<dbReference type="GeneID" id="8854488"/>
<feature type="compositionally biased region" description="Basic and acidic residues" evidence="2">
    <location>
        <begin position="23"/>
        <end position="36"/>
    </location>
</feature>